<proteinExistence type="predicted"/>
<reference evidence="2" key="1">
    <citation type="journal article" date="2023" name="Mol. Phylogenet. Evol.">
        <title>Genome-scale phylogeny and comparative genomics of the fungal order Sordariales.</title>
        <authorList>
            <person name="Hensen N."/>
            <person name="Bonometti L."/>
            <person name="Westerberg I."/>
            <person name="Brannstrom I.O."/>
            <person name="Guillou S."/>
            <person name="Cros-Aarteil S."/>
            <person name="Calhoun S."/>
            <person name="Haridas S."/>
            <person name="Kuo A."/>
            <person name="Mondo S."/>
            <person name="Pangilinan J."/>
            <person name="Riley R."/>
            <person name="LaButti K."/>
            <person name="Andreopoulos B."/>
            <person name="Lipzen A."/>
            <person name="Chen C."/>
            <person name="Yan M."/>
            <person name="Daum C."/>
            <person name="Ng V."/>
            <person name="Clum A."/>
            <person name="Steindorff A."/>
            <person name="Ohm R.A."/>
            <person name="Martin F."/>
            <person name="Silar P."/>
            <person name="Natvig D.O."/>
            <person name="Lalanne C."/>
            <person name="Gautier V."/>
            <person name="Ament-Velasquez S.L."/>
            <person name="Kruys A."/>
            <person name="Hutchinson M.I."/>
            <person name="Powell A.J."/>
            <person name="Barry K."/>
            <person name="Miller A.N."/>
            <person name="Grigoriev I.V."/>
            <person name="Debuchy R."/>
            <person name="Gladieux P."/>
            <person name="Hiltunen Thoren M."/>
            <person name="Johannesson H."/>
        </authorList>
    </citation>
    <scope>NUCLEOTIDE SEQUENCE</scope>
    <source>
        <strain evidence="2">PSN243</strain>
    </source>
</reference>
<name>A0AAV9GWE6_9PEZI</name>
<protein>
    <recommendedName>
        <fullName evidence="4">Secreted protein</fullName>
    </recommendedName>
</protein>
<keyword evidence="1" id="KW-0732">Signal</keyword>
<evidence type="ECO:0008006" key="4">
    <source>
        <dbReference type="Google" id="ProtNLM"/>
    </source>
</evidence>
<reference evidence="2" key="2">
    <citation type="submission" date="2023-05" db="EMBL/GenBank/DDBJ databases">
        <authorList>
            <consortium name="Lawrence Berkeley National Laboratory"/>
            <person name="Steindorff A."/>
            <person name="Hensen N."/>
            <person name="Bonometti L."/>
            <person name="Westerberg I."/>
            <person name="Brannstrom I.O."/>
            <person name="Guillou S."/>
            <person name="Cros-Aarteil S."/>
            <person name="Calhoun S."/>
            <person name="Haridas S."/>
            <person name="Kuo A."/>
            <person name="Mondo S."/>
            <person name="Pangilinan J."/>
            <person name="Riley R."/>
            <person name="Labutti K."/>
            <person name="Andreopoulos B."/>
            <person name="Lipzen A."/>
            <person name="Chen C."/>
            <person name="Yanf M."/>
            <person name="Daum C."/>
            <person name="Ng V."/>
            <person name="Clum A."/>
            <person name="Ohm R."/>
            <person name="Martin F."/>
            <person name="Silar P."/>
            <person name="Natvig D."/>
            <person name="Lalanne C."/>
            <person name="Gautier V."/>
            <person name="Ament-Velasquez S.L."/>
            <person name="Kruys A."/>
            <person name="Hutchinson M.I."/>
            <person name="Powell A.J."/>
            <person name="Barry K."/>
            <person name="Miller A.N."/>
            <person name="Grigoriev I.V."/>
            <person name="Debuchy R."/>
            <person name="Gladieux P."/>
            <person name="Thoren M.H."/>
            <person name="Johannesson H."/>
        </authorList>
    </citation>
    <scope>NUCLEOTIDE SEQUENCE</scope>
    <source>
        <strain evidence="2">PSN243</strain>
    </source>
</reference>
<evidence type="ECO:0000256" key="1">
    <source>
        <dbReference type="SAM" id="SignalP"/>
    </source>
</evidence>
<accession>A0AAV9GWE6</accession>
<dbReference type="AlphaFoldDB" id="A0AAV9GWE6"/>
<evidence type="ECO:0000313" key="2">
    <source>
        <dbReference type="EMBL" id="KAK4452993.1"/>
    </source>
</evidence>
<feature type="chain" id="PRO_5043350630" description="Secreted protein" evidence="1">
    <location>
        <begin position="21"/>
        <end position="72"/>
    </location>
</feature>
<gene>
    <name evidence="2" type="ORF">QBC34DRAFT_397617</name>
</gene>
<sequence length="72" mass="7828">MIARCLLTIVSSAFLTGTVSKQCRLLATYYSASLCSSSSTGGHETLGRAVPLTQRHNLRTWNGRQDGKRVSL</sequence>
<dbReference type="Proteomes" id="UP001321760">
    <property type="component" value="Unassembled WGS sequence"/>
</dbReference>
<comment type="caution">
    <text evidence="2">The sequence shown here is derived from an EMBL/GenBank/DDBJ whole genome shotgun (WGS) entry which is preliminary data.</text>
</comment>
<organism evidence="2 3">
    <name type="scientific">Podospora aff. communis PSN243</name>
    <dbReference type="NCBI Taxonomy" id="3040156"/>
    <lineage>
        <taxon>Eukaryota</taxon>
        <taxon>Fungi</taxon>
        <taxon>Dikarya</taxon>
        <taxon>Ascomycota</taxon>
        <taxon>Pezizomycotina</taxon>
        <taxon>Sordariomycetes</taxon>
        <taxon>Sordariomycetidae</taxon>
        <taxon>Sordariales</taxon>
        <taxon>Podosporaceae</taxon>
        <taxon>Podospora</taxon>
    </lineage>
</organism>
<keyword evidence="3" id="KW-1185">Reference proteome</keyword>
<evidence type="ECO:0000313" key="3">
    <source>
        <dbReference type="Proteomes" id="UP001321760"/>
    </source>
</evidence>
<dbReference type="EMBL" id="MU865922">
    <property type="protein sequence ID" value="KAK4452993.1"/>
    <property type="molecule type" value="Genomic_DNA"/>
</dbReference>
<feature type="signal peptide" evidence="1">
    <location>
        <begin position="1"/>
        <end position="20"/>
    </location>
</feature>